<reference evidence="12" key="1">
    <citation type="submission" date="2023-07" db="EMBL/GenBank/DDBJ databases">
        <authorList>
            <consortium name="AG Swart"/>
            <person name="Singh M."/>
            <person name="Singh A."/>
            <person name="Seah K."/>
            <person name="Emmerich C."/>
        </authorList>
    </citation>
    <scope>NUCLEOTIDE SEQUENCE</scope>
    <source>
        <strain evidence="12">DP1</strain>
    </source>
</reference>
<dbReference type="GO" id="GO:0008270">
    <property type="term" value="F:zinc ion binding"/>
    <property type="evidence" value="ECO:0007669"/>
    <property type="project" value="UniProtKB-KW"/>
</dbReference>
<dbReference type="PANTHER" id="PTHR46539">
    <property type="entry name" value="E3 UBIQUITIN-PROTEIN LIGASE ATL42"/>
    <property type="match status" value="1"/>
</dbReference>
<dbReference type="PANTHER" id="PTHR46539:SF1">
    <property type="entry name" value="E3 UBIQUITIN-PROTEIN LIGASE ATL42"/>
    <property type="match status" value="1"/>
</dbReference>
<evidence type="ECO:0000256" key="5">
    <source>
        <dbReference type="ARBA" id="ARBA00022833"/>
    </source>
</evidence>
<evidence type="ECO:0000313" key="13">
    <source>
        <dbReference type="Proteomes" id="UP001295684"/>
    </source>
</evidence>
<evidence type="ECO:0000256" key="9">
    <source>
        <dbReference type="SAM" id="Phobius"/>
    </source>
</evidence>
<dbReference type="SUPFAM" id="SSF57850">
    <property type="entry name" value="RING/U-box"/>
    <property type="match status" value="1"/>
</dbReference>
<keyword evidence="13" id="KW-1185">Reference proteome</keyword>
<name>A0AAD1X9R8_EUPCR</name>
<evidence type="ECO:0000256" key="8">
    <source>
        <dbReference type="PROSITE-ProRule" id="PRU00175"/>
    </source>
</evidence>
<evidence type="ECO:0000256" key="7">
    <source>
        <dbReference type="ARBA" id="ARBA00023136"/>
    </source>
</evidence>
<evidence type="ECO:0000256" key="2">
    <source>
        <dbReference type="ARBA" id="ARBA00022692"/>
    </source>
</evidence>
<feature type="signal peptide" evidence="10">
    <location>
        <begin position="1"/>
        <end position="22"/>
    </location>
</feature>
<dbReference type="Pfam" id="PF13639">
    <property type="entry name" value="zf-RING_2"/>
    <property type="match status" value="1"/>
</dbReference>
<dbReference type="InterPro" id="IPR013083">
    <property type="entry name" value="Znf_RING/FYVE/PHD"/>
</dbReference>
<keyword evidence="2 9" id="KW-0812">Transmembrane</keyword>
<comment type="caution">
    <text evidence="12">The sequence shown here is derived from an EMBL/GenBank/DDBJ whole genome shotgun (WGS) entry which is preliminary data.</text>
</comment>
<comment type="subcellular location">
    <subcellularLocation>
        <location evidence="1">Membrane</location>
    </subcellularLocation>
</comment>
<feature type="domain" description="RING-type" evidence="11">
    <location>
        <begin position="197"/>
        <end position="245"/>
    </location>
</feature>
<sequence>MLPKRWPVVFLTILSAISFASGAKLGGVSEQLRSGLSQTSRTRNLERHMKSPSAFEQMSNRSFILQDDPNLRIYEQDGELCYLLHPDTSSSGTLRIIGDGALIKPCSDLKQTDTVVLEVNRRHLADENDKDSDTEEDKRDKISSIIITGVTVVCVFGVIIVFVIYKIKKTKHTDKIKQYMPSVKLDRQENYFSQTDCVICLADLKTETHHRKISSCGHIFHSECIVEYYKANVKENRSQVCPICKKDIETEEVDIVPTEEGINIALE</sequence>
<gene>
    <name evidence="12" type="ORF">ECRASSUSDP1_LOCUS4271</name>
</gene>
<accession>A0AAD1X9R8</accession>
<evidence type="ECO:0000256" key="3">
    <source>
        <dbReference type="ARBA" id="ARBA00022723"/>
    </source>
</evidence>
<dbReference type="InterPro" id="IPR001841">
    <property type="entry name" value="Znf_RING"/>
</dbReference>
<dbReference type="EMBL" id="CAMPGE010004101">
    <property type="protein sequence ID" value="CAI2362941.1"/>
    <property type="molecule type" value="Genomic_DNA"/>
</dbReference>
<feature type="chain" id="PRO_5042170324" description="RING-type domain-containing protein" evidence="10">
    <location>
        <begin position="23"/>
        <end position="267"/>
    </location>
</feature>
<keyword evidence="5" id="KW-0862">Zinc</keyword>
<proteinExistence type="predicted"/>
<dbReference type="CDD" id="cd16448">
    <property type="entry name" value="RING-H2"/>
    <property type="match status" value="1"/>
</dbReference>
<keyword evidence="10" id="KW-0732">Signal</keyword>
<dbReference type="Proteomes" id="UP001295684">
    <property type="component" value="Unassembled WGS sequence"/>
</dbReference>
<evidence type="ECO:0000256" key="1">
    <source>
        <dbReference type="ARBA" id="ARBA00004370"/>
    </source>
</evidence>
<keyword evidence="7 9" id="KW-0472">Membrane</keyword>
<evidence type="ECO:0000259" key="11">
    <source>
        <dbReference type="PROSITE" id="PS50089"/>
    </source>
</evidence>
<keyword evidence="4 8" id="KW-0863">Zinc-finger</keyword>
<evidence type="ECO:0000256" key="4">
    <source>
        <dbReference type="ARBA" id="ARBA00022771"/>
    </source>
</evidence>
<feature type="transmembrane region" description="Helical" evidence="9">
    <location>
        <begin position="142"/>
        <end position="165"/>
    </location>
</feature>
<evidence type="ECO:0000313" key="12">
    <source>
        <dbReference type="EMBL" id="CAI2362941.1"/>
    </source>
</evidence>
<keyword evidence="6 9" id="KW-1133">Transmembrane helix</keyword>
<keyword evidence="3" id="KW-0479">Metal-binding</keyword>
<evidence type="ECO:0000256" key="10">
    <source>
        <dbReference type="SAM" id="SignalP"/>
    </source>
</evidence>
<organism evidence="12 13">
    <name type="scientific">Euplotes crassus</name>
    <dbReference type="NCBI Taxonomy" id="5936"/>
    <lineage>
        <taxon>Eukaryota</taxon>
        <taxon>Sar</taxon>
        <taxon>Alveolata</taxon>
        <taxon>Ciliophora</taxon>
        <taxon>Intramacronucleata</taxon>
        <taxon>Spirotrichea</taxon>
        <taxon>Hypotrichia</taxon>
        <taxon>Euplotida</taxon>
        <taxon>Euplotidae</taxon>
        <taxon>Moneuplotes</taxon>
    </lineage>
</organism>
<evidence type="ECO:0000256" key="6">
    <source>
        <dbReference type="ARBA" id="ARBA00022989"/>
    </source>
</evidence>
<protein>
    <recommendedName>
        <fullName evidence="11">RING-type domain-containing protein</fullName>
    </recommendedName>
</protein>
<dbReference type="Gene3D" id="3.30.40.10">
    <property type="entry name" value="Zinc/RING finger domain, C3HC4 (zinc finger)"/>
    <property type="match status" value="1"/>
</dbReference>
<dbReference type="AlphaFoldDB" id="A0AAD1X9R8"/>
<dbReference type="SMART" id="SM00184">
    <property type="entry name" value="RING"/>
    <property type="match status" value="1"/>
</dbReference>
<dbReference type="PROSITE" id="PS50089">
    <property type="entry name" value="ZF_RING_2"/>
    <property type="match status" value="1"/>
</dbReference>
<dbReference type="GO" id="GO:0016020">
    <property type="term" value="C:membrane"/>
    <property type="evidence" value="ECO:0007669"/>
    <property type="project" value="UniProtKB-SubCell"/>
</dbReference>